<evidence type="ECO:0000256" key="1">
    <source>
        <dbReference type="SAM" id="MobiDB-lite"/>
    </source>
</evidence>
<feature type="compositionally biased region" description="Basic and acidic residues" evidence="1">
    <location>
        <begin position="8"/>
        <end position="19"/>
    </location>
</feature>
<dbReference type="GO" id="GO:0032259">
    <property type="term" value="P:methylation"/>
    <property type="evidence" value="ECO:0007669"/>
    <property type="project" value="UniProtKB-KW"/>
</dbReference>
<dbReference type="GO" id="GO:0008168">
    <property type="term" value="F:methyltransferase activity"/>
    <property type="evidence" value="ECO:0007669"/>
    <property type="project" value="UniProtKB-KW"/>
</dbReference>
<dbReference type="PANTHER" id="PTHR12843:SF5">
    <property type="entry name" value="EEF1A LYSINE METHYLTRANSFERASE 2"/>
    <property type="match status" value="1"/>
</dbReference>
<dbReference type="PANTHER" id="PTHR12843">
    <property type="entry name" value="PROTEIN-LYSINE N-METHYLTRANSFERASE METTL10"/>
    <property type="match status" value="1"/>
</dbReference>
<dbReference type="Pfam" id="PF13649">
    <property type="entry name" value="Methyltransf_25"/>
    <property type="match status" value="1"/>
</dbReference>
<proteinExistence type="predicted"/>
<feature type="region of interest" description="Disordered" evidence="1">
    <location>
        <begin position="1"/>
        <end position="23"/>
    </location>
</feature>
<dbReference type="RefSeq" id="WP_341840224.1">
    <property type="nucleotide sequence ID" value="NZ_CP149792.1"/>
</dbReference>
<evidence type="ECO:0000259" key="2">
    <source>
        <dbReference type="Pfam" id="PF13649"/>
    </source>
</evidence>
<dbReference type="Gene3D" id="3.40.50.150">
    <property type="entry name" value="Vaccinia Virus protein VP39"/>
    <property type="match status" value="1"/>
</dbReference>
<dbReference type="EC" id="2.1.-.-" evidence="3"/>
<gene>
    <name evidence="3" type="ORF">WJU22_21465</name>
</gene>
<reference evidence="3 4" key="1">
    <citation type="submission" date="2024-03" db="EMBL/GenBank/DDBJ databases">
        <title>Chitinophaga caseinilytica sp. nov., a casein hydrolysing bacterium isolated from forest soil.</title>
        <authorList>
            <person name="Lee D.S."/>
            <person name="Han D.M."/>
            <person name="Baek J.H."/>
            <person name="Choi D.G."/>
            <person name="Jeon J.H."/>
            <person name="Jeon C.O."/>
        </authorList>
    </citation>
    <scope>NUCLEOTIDE SEQUENCE [LARGE SCALE GENOMIC DNA]</scope>
    <source>
        <strain evidence="3 4">KACC 19118</strain>
    </source>
</reference>
<dbReference type="Proteomes" id="UP001449657">
    <property type="component" value="Chromosome"/>
</dbReference>
<sequence>MDQSQKQSHWEKVYREKGPQDVSWTQDKPELSLELIRQTGLGKDAAIIDIGGGDSRLTDWLLEEGYTNITVLDISAAALEKAKARLGEKGAGVKWIASDIDAFEGGSYDIWHDRAAFHFLTTPEQIARYVETAGRSVTGTLIIGTFSETGPEKCSGLPVTRYSETKMTETFAPHFRKNECLTHVHTTPFGTTQDFRFCIFTKTA</sequence>
<accession>A0ABZ2Z2E7</accession>
<organism evidence="3 4">
    <name type="scientific">Chitinophaga caseinilytica</name>
    <dbReference type="NCBI Taxonomy" id="2267521"/>
    <lineage>
        <taxon>Bacteria</taxon>
        <taxon>Pseudomonadati</taxon>
        <taxon>Bacteroidota</taxon>
        <taxon>Chitinophagia</taxon>
        <taxon>Chitinophagales</taxon>
        <taxon>Chitinophagaceae</taxon>
        <taxon>Chitinophaga</taxon>
    </lineage>
</organism>
<dbReference type="InterPro" id="IPR029063">
    <property type="entry name" value="SAM-dependent_MTases_sf"/>
</dbReference>
<dbReference type="CDD" id="cd02440">
    <property type="entry name" value="AdoMet_MTases"/>
    <property type="match status" value="1"/>
</dbReference>
<feature type="domain" description="Methyltransferase" evidence="2">
    <location>
        <begin position="47"/>
        <end position="131"/>
    </location>
</feature>
<dbReference type="InterPro" id="IPR041698">
    <property type="entry name" value="Methyltransf_25"/>
</dbReference>
<keyword evidence="3" id="KW-0808">Transferase</keyword>
<dbReference type="SUPFAM" id="SSF53335">
    <property type="entry name" value="S-adenosyl-L-methionine-dependent methyltransferases"/>
    <property type="match status" value="1"/>
</dbReference>
<dbReference type="EMBL" id="CP150096">
    <property type="protein sequence ID" value="WZN45472.1"/>
    <property type="molecule type" value="Genomic_DNA"/>
</dbReference>
<evidence type="ECO:0000313" key="4">
    <source>
        <dbReference type="Proteomes" id="UP001449657"/>
    </source>
</evidence>
<keyword evidence="3" id="KW-0489">Methyltransferase</keyword>
<name>A0ABZ2Z2E7_9BACT</name>
<keyword evidence="4" id="KW-1185">Reference proteome</keyword>
<protein>
    <submittedName>
        <fullName evidence="3">Class I SAM-dependent methyltransferase</fullName>
        <ecNumber evidence="3">2.1.-.-</ecNumber>
    </submittedName>
</protein>
<evidence type="ECO:0000313" key="3">
    <source>
        <dbReference type="EMBL" id="WZN45472.1"/>
    </source>
</evidence>